<reference evidence="3 4" key="1">
    <citation type="submission" date="2018-06" db="EMBL/GenBank/DDBJ databases">
        <title>The draft genome sequence of Crocinitomix sp. SM1701.</title>
        <authorList>
            <person name="Zhang X."/>
        </authorList>
    </citation>
    <scope>NUCLEOTIDE SEQUENCE [LARGE SCALE GENOMIC DNA]</scope>
    <source>
        <strain evidence="3 4">SM1701</strain>
    </source>
</reference>
<evidence type="ECO:0000313" key="3">
    <source>
        <dbReference type="EMBL" id="PZE18028.1"/>
    </source>
</evidence>
<accession>A0A2W1NTI1</accession>
<sequence length="346" mass="39767">MKYLIVLCLSFGTNALFADSIVSTFNQTYLSLAPEKEYDFIVSGHFHGSGTNKTGYPINSILGNTKWINESGAKYLVCLGDLFLDVSNDIPFYKSSFFEQLNIPLFNTVGNHDLTGNIYQENFGATYFSFRKNNEIHLFLDTELNDGSIKGEQLALLEKVKTDSKAGGIKALFIYSHRTVWAKNYPELDLLFKFNTQSMFGNNFSEVVYPILSEISAQIPIYWFSGSIGEAPASFFYHEDKTKNIKYIGTAIRGYKRDAILRVNINQQSEPTFILKSLTGQKLNDLESYDLKFWSEGKVEESFNYRLIPLYIKGVVFSRAFWYGITISLVFFFLFKFWKRRKVNRV</sequence>
<dbReference type="PANTHER" id="PTHR43143:SF1">
    <property type="entry name" value="SERINE_THREONINE-PROTEIN PHOSPHATASE CPPED1"/>
    <property type="match status" value="1"/>
</dbReference>
<protein>
    <recommendedName>
        <fullName evidence="5">Calcineurin-like phosphoesterase domain-containing protein</fullName>
    </recommendedName>
</protein>
<evidence type="ECO:0000256" key="2">
    <source>
        <dbReference type="SAM" id="SignalP"/>
    </source>
</evidence>
<evidence type="ECO:0000313" key="4">
    <source>
        <dbReference type="Proteomes" id="UP000249248"/>
    </source>
</evidence>
<dbReference type="InterPro" id="IPR051918">
    <property type="entry name" value="STPP_CPPED1"/>
</dbReference>
<dbReference type="Gene3D" id="3.60.21.10">
    <property type="match status" value="1"/>
</dbReference>
<dbReference type="Proteomes" id="UP000249248">
    <property type="component" value="Unassembled WGS sequence"/>
</dbReference>
<dbReference type="AlphaFoldDB" id="A0A2W1NTI1"/>
<name>A0A2W1NTI1_9FLAO</name>
<keyword evidence="4" id="KW-1185">Reference proteome</keyword>
<proteinExistence type="predicted"/>
<dbReference type="PANTHER" id="PTHR43143">
    <property type="entry name" value="METALLOPHOSPHOESTERASE, CALCINEURIN SUPERFAMILY"/>
    <property type="match status" value="1"/>
</dbReference>
<keyword evidence="1" id="KW-1133">Transmembrane helix</keyword>
<evidence type="ECO:0008006" key="5">
    <source>
        <dbReference type="Google" id="ProtNLM"/>
    </source>
</evidence>
<gene>
    <name evidence="3" type="ORF">DNU06_05265</name>
</gene>
<feature type="transmembrane region" description="Helical" evidence="1">
    <location>
        <begin position="320"/>
        <end position="338"/>
    </location>
</feature>
<keyword evidence="1" id="KW-0812">Transmembrane</keyword>
<organism evidence="3 4">
    <name type="scientific">Putridiphycobacter roseus</name>
    <dbReference type="NCBI Taxonomy" id="2219161"/>
    <lineage>
        <taxon>Bacteria</taxon>
        <taxon>Pseudomonadati</taxon>
        <taxon>Bacteroidota</taxon>
        <taxon>Flavobacteriia</taxon>
        <taxon>Flavobacteriales</taxon>
        <taxon>Crocinitomicaceae</taxon>
        <taxon>Putridiphycobacter</taxon>
    </lineage>
</organism>
<evidence type="ECO:0000256" key="1">
    <source>
        <dbReference type="SAM" id="Phobius"/>
    </source>
</evidence>
<keyword evidence="1" id="KW-0472">Membrane</keyword>
<feature type="chain" id="PRO_5016119916" description="Calcineurin-like phosphoesterase domain-containing protein" evidence="2">
    <location>
        <begin position="19"/>
        <end position="346"/>
    </location>
</feature>
<dbReference type="InterPro" id="IPR029052">
    <property type="entry name" value="Metallo-depent_PP-like"/>
</dbReference>
<dbReference type="OrthoDB" id="1776264at2"/>
<dbReference type="SUPFAM" id="SSF56300">
    <property type="entry name" value="Metallo-dependent phosphatases"/>
    <property type="match status" value="1"/>
</dbReference>
<dbReference type="RefSeq" id="WP_111062180.1">
    <property type="nucleotide sequence ID" value="NZ_JBHUCU010000002.1"/>
</dbReference>
<dbReference type="EMBL" id="QKSB01000002">
    <property type="protein sequence ID" value="PZE18028.1"/>
    <property type="molecule type" value="Genomic_DNA"/>
</dbReference>
<feature type="signal peptide" evidence="2">
    <location>
        <begin position="1"/>
        <end position="18"/>
    </location>
</feature>
<comment type="caution">
    <text evidence="3">The sequence shown here is derived from an EMBL/GenBank/DDBJ whole genome shotgun (WGS) entry which is preliminary data.</text>
</comment>
<keyword evidence="2" id="KW-0732">Signal</keyword>